<dbReference type="SUPFAM" id="SSF52317">
    <property type="entry name" value="Class I glutamine amidotransferase-like"/>
    <property type="match status" value="1"/>
</dbReference>
<dbReference type="Pfam" id="PF01965">
    <property type="entry name" value="DJ-1_PfpI"/>
    <property type="match status" value="1"/>
</dbReference>
<dbReference type="NCBIfam" id="TIGR01383">
    <property type="entry name" value="not_thiJ"/>
    <property type="match status" value="1"/>
</dbReference>
<dbReference type="InterPro" id="IPR002818">
    <property type="entry name" value="DJ-1/PfpI"/>
</dbReference>
<dbReference type="PANTHER" id="PTHR48094">
    <property type="entry name" value="PROTEIN/NUCLEIC ACID DEGLYCASE DJ-1-RELATED"/>
    <property type="match status" value="1"/>
</dbReference>
<protein>
    <submittedName>
        <fullName evidence="2">DJ-1/PfpI family protein</fullName>
    </submittedName>
</protein>
<dbReference type="InterPro" id="IPR006287">
    <property type="entry name" value="DJ-1"/>
</dbReference>
<gene>
    <name evidence="2" type="ORF">FDK22_09020</name>
</gene>
<dbReference type="Gene3D" id="3.40.50.880">
    <property type="match status" value="1"/>
</dbReference>
<dbReference type="RefSeq" id="WP_138152586.1">
    <property type="nucleotide sequence ID" value="NZ_VANU01000003.1"/>
</dbReference>
<reference evidence="2 3" key="1">
    <citation type="submission" date="2019-05" db="EMBL/GenBank/DDBJ databases">
        <title>Arcobacter sp. nov., isolated from sea sediment.</title>
        <authorList>
            <person name="Kim W."/>
        </authorList>
    </citation>
    <scope>NUCLEOTIDE SEQUENCE [LARGE SCALE GENOMIC DNA]</scope>
    <source>
        <strain evidence="2 3">CAU 1517</strain>
    </source>
</reference>
<dbReference type="AlphaFoldDB" id="A0A5R8Y166"/>
<evidence type="ECO:0000313" key="2">
    <source>
        <dbReference type="EMBL" id="TLP38591.1"/>
    </source>
</evidence>
<dbReference type="CDD" id="cd03135">
    <property type="entry name" value="GATase1_DJ-1"/>
    <property type="match status" value="1"/>
</dbReference>
<dbReference type="GO" id="GO:0005737">
    <property type="term" value="C:cytoplasm"/>
    <property type="evidence" value="ECO:0007669"/>
    <property type="project" value="TreeGrafter"/>
</dbReference>
<dbReference type="InterPro" id="IPR029062">
    <property type="entry name" value="Class_I_gatase-like"/>
</dbReference>
<keyword evidence="3" id="KW-1185">Reference proteome</keyword>
<dbReference type="OrthoDB" id="9792284at2"/>
<evidence type="ECO:0000313" key="3">
    <source>
        <dbReference type="Proteomes" id="UP000308901"/>
    </source>
</evidence>
<evidence type="ECO:0000259" key="1">
    <source>
        <dbReference type="Pfam" id="PF01965"/>
    </source>
</evidence>
<organism evidence="2 3">
    <name type="scientific">Arcobacter arenosus</name>
    <dbReference type="NCBI Taxonomy" id="2576037"/>
    <lineage>
        <taxon>Bacteria</taxon>
        <taxon>Pseudomonadati</taxon>
        <taxon>Campylobacterota</taxon>
        <taxon>Epsilonproteobacteria</taxon>
        <taxon>Campylobacterales</taxon>
        <taxon>Arcobacteraceae</taxon>
        <taxon>Arcobacter</taxon>
    </lineage>
</organism>
<dbReference type="PANTHER" id="PTHR48094:SF12">
    <property type="entry name" value="PARKINSON DISEASE PROTEIN 7 HOMOLOG"/>
    <property type="match status" value="1"/>
</dbReference>
<feature type="domain" description="DJ-1/PfpI" evidence="1">
    <location>
        <begin position="3"/>
        <end position="164"/>
    </location>
</feature>
<dbReference type="EMBL" id="VANU01000003">
    <property type="protein sequence ID" value="TLP38591.1"/>
    <property type="molecule type" value="Genomic_DNA"/>
</dbReference>
<dbReference type="Proteomes" id="UP000308901">
    <property type="component" value="Unassembled WGS sequence"/>
</dbReference>
<accession>A0A5R8Y166</accession>
<name>A0A5R8Y166_9BACT</name>
<proteinExistence type="predicted"/>
<sequence length="184" mass="20188">MSKVLVIISSGFEEIETVSIIDILRRAKVDVTVATINDILTQGANQITIKADEKLENISDLNGFDMVVLPGGGENCQNLASSQLVKDTLQKMKASDKYVAAICASPYALHEAKVLNNTYTCYPSFEKKIDSAVYTDKQDVVIDEKVITSRGPATAMQFALELVKALEGEERFKNIKNGLLVSHF</sequence>
<comment type="caution">
    <text evidence="2">The sequence shown here is derived from an EMBL/GenBank/DDBJ whole genome shotgun (WGS) entry which is preliminary data.</text>
</comment>
<dbReference type="InterPro" id="IPR050325">
    <property type="entry name" value="Prot/Nucl_acid_deglycase"/>
</dbReference>